<evidence type="ECO:0000256" key="2">
    <source>
        <dbReference type="ARBA" id="ARBA00022475"/>
    </source>
</evidence>
<sequence length="712" mass="78996">MTNLKSSLAPAARRFSPVISAAIFFLVISFATRCLLLWKGGSNIPHDAGSMLFAFGIGFFYDVVTFIYVAWPLVLFLWLTPTNDGSPGLRRWGIYALCLTLIFVAILIALRIAFIASFGQIWPLLILYLLLLPLGGIPFSSRVGQFLLLALFAISIFGLLFVGTSELIFWDEFQTRFNFIAVDYLVYTSEVIGNIRESYPIGRWIAELAVVSAIVVYVFHRFRGAAENQSRARERTMVAIVWFALTCLVTVAVSSGDKERSPNPALNALAGNGIYEFFAAFRANKLDYASFYRTLPRDRATAVVRGMLDTPDARFIHNEGTDFTREIRAPGPERRLNIVLISVESLSASYMAHFGNQQNLTPRLDALADQSALFTQLYANGTRTVRGLEALSLSTPPTPGDSIVRQAGNENLFSLGSVLNAHGYRSAFVYGGYGYFDNMSYFFSHNGYDVVDRGSYPKDATIHAENVWGIADEDLYTMTMRRMDANYAEGKPFFLHVMTTSNHRPYTFPTGRVNGGQGKRDAAVMYTDWAIGDFIDRVKDKPYFANTLFVITADHCASSAGKTAIPLDGYHIPLIIYAPALVKPVRIDKLMAQIDIPPTLLGMLHMSYRSRFFGYDILNVPADKERAFPATYQQLGYLHDNRLTILSPGKRLSQNAVGTSNDTADATARNDRSVEEAIASYQVAASMFESGNMRWRPDDATPIGPAPASSSP</sequence>
<feature type="transmembrane region" description="Helical" evidence="7">
    <location>
        <begin position="121"/>
        <end position="140"/>
    </location>
</feature>
<evidence type="ECO:0000259" key="8">
    <source>
        <dbReference type="Pfam" id="PF00884"/>
    </source>
</evidence>
<dbReference type="AlphaFoldDB" id="A0A4R3YKY6"/>
<feature type="transmembrane region" description="Helical" evidence="7">
    <location>
        <begin position="201"/>
        <end position="219"/>
    </location>
</feature>
<keyword evidence="4 7" id="KW-1133">Transmembrane helix</keyword>
<dbReference type="PANTHER" id="PTHR47371:SF3">
    <property type="entry name" value="PHOSPHOGLYCEROL TRANSFERASE I"/>
    <property type="match status" value="1"/>
</dbReference>
<dbReference type="InterPro" id="IPR050448">
    <property type="entry name" value="OpgB/LTA_synthase_biosynth"/>
</dbReference>
<evidence type="ECO:0000256" key="1">
    <source>
        <dbReference type="ARBA" id="ARBA00004651"/>
    </source>
</evidence>
<keyword evidence="5 7" id="KW-0472">Membrane</keyword>
<evidence type="ECO:0000313" key="9">
    <source>
        <dbReference type="EMBL" id="TCV91443.1"/>
    </source>
</evidence>
<feature type="transmembrane region" description="Helical" evidence="7">
    <location>
        <begin position="92"/>
        <end position="114"/>
    </location>
</feature>
<dbReference type="Gene3D" id="3.30.1120.80">
    <property type="match status" value="1"/>
</dbReference>
<dbReference type="Gene3D" id="3.40.720.10">
    <property type="entry name" value="Alkaline Phosphatase, subunit A"/>
    <property type="match status" value="1"/>
</dbReference>
<feature type="domain" description="Sulfatase N-terminal" evidence="8">
    <location>
        <begin position="337"/>
        <end position="605"/>
    </location>
</feature>
<proteinExistence type="predicted"/>
<feature type="transmembrane region" description="Helical" evidence="7">
    <location>
        <begin position="239"/>
        <end position="256"/>
    </location>
</feature>
<feature type="transmembrane region" description="Helical" evidence="7">
    <location>
        <begin position="50"/>
        <end position="80"/>
    </location>
</feature>
<gene>
    <name evidence="9" type="ORF">EC912_11136</name>
</gene>
<name>A0A4R3YKY6_9GAMM</name>
<comment type="caution">
    <text evidence="9">The sequence shown here is derived from an EMBL/GenBank/DDBJ whole genome shotgun (WGS) entry which is preliminary data.</text>
</comment>
<dbReference type="OrthoDB" id="9760224at2"/>
<evidence type="ECO:0000256" key="5">
    <source>
        <dbReference type="ARBA" id="ARBA00023136"/>
    </source>
</evidence>
<evidence type="ECO:0000256" key="3">
    <source>
        <dbReference type="ARBA" id="ARBA00022692"/>
    </source>
</evidence>
<keyword evidence="9" id="KW-0808">Transferase</keyword>
<accession>A0A4R3YKY6</accession>
<feature type="region of interest" description="Disordered" evidence="6">
    <location>
        <begin position="693"/>
        <end position="712"/>
    </location>
</feature>
<dbReference type="InterPro" id="IPR017850">
    <property type="entry name" value="Alkaline_phosphatase_core_sf"/>
</dbReference>
<keyword evidence="3 7" id="KW-0812">Transmembrane</keyword>
<dbReference type="SUPFAM" id="SSF53649">
    <property type="entry name" value="Alkaline phosphatase-like"/>
    <property type="match status" value="1"/>
</dbReference>
<dbReference type="PANTHER" id="PTHR47371">
    <property type="entry name" value="LIPOTEICHOIC ACID SYNTHASE"/>
    <property type="match status" value="1"/>
</dbReference>
<evidence type="ECO:0000256" key="6">
    <source>
        <dbReference type="SAM" id="MobiDB-lite"/>
    </source>
</evidence>
<dbReference type="GO" id="GO:0016740">
    <property type="term" value="F:transferase activity"/>
    <property type="evidence" value="ECO:0007669"/>
    <property type="project" value="UniProtKB-KW"/>
</dbReference>
<feature type="transmembrane region" description="Helical" evidence="7">
    <location>
        <begin position="146"/>
        <end position="170"/>
    </location>
</feature>
<dbReference type="GO" id="GO:0005886">
    <property type="term" value="C:plasma membrane"/>
    <property type="evidence" value="ECO:0007669"/>
    <property type="project" value="UniProtKB-SubCell"/>
</dbReference>
<keyword evidence="2" id="KW-1003">Cell membrane</keyword>
<evidence type="ECO:0000313" key="10">
    <source>
        <dbReference type="Proteomes" id="UP000295645"/>
    </source>
</evidence>
<dbReference type="Pfam" id="PF00884">
    <property type="entry name" value="Sulfatase"/>
    <property type="match status" value="1"/>
</dbReference>
<organism evidence="9 10">
    <name type="scientific">Luteibacter rhizovicinus</name>
    <dbReference type="NCBI Taxonomy" id="242606"/>
    <lineage>
        <taxon>Bacteria</taxon>
        <taxon>Pseudomonadati</taxon>
        <taxon>Pseudomonadota</taxon>
        <taxon>Gammaproteobacteria</taxon>
        <taxon>Lysobacterales</taxon>
        <taxon>Rhodanobacteraceae</taxon>
        <taxon>Luteibacter</taxon>
    </lineage>
</organism>
<dbReference type="Proteomes" id="UP000295645">
    <property type="component" value="Unassembled WGS sequence"/>
</dbReference>
<evidence type="ECO:0000256" key="7">
    <source>
        <dbReference type="SAM" id="Phobius"/>
    </source>
</evidence>
<keyword evidence="10" id="KW-1185">Reference proteome</keyword>
<dbReference type="InterPro" id="IPR000917">
    <property type="entry name" value="Sulfatase_N"/>
</dbReference>
<dbReference type="EMBL" id="SMCS01000011">
    <property type="protein sequence ID" value="TCV91443.1"/>
    <property type="molecule type" value="Genomic_DNA"/>
</dbReference>
<evidence type="ECO:0000256" key="4">
    <source>
        <dbReference type="ARBA" id="ARBA00022989"/>
    </source>
</evidence>
<dbReference type="CDD" id="cd16015">
    <property type="entry name" value="LTA_synthase"/>
    <property type="match status" value="1"/>
</dbReference>
<protein>
    <submittedName>
        <fullName evidence="9">Phosphoglycerol transferase MdoB-like AlkP superfamily enzyme</fullName>
    </submittedName>
</protein>
<comment type="subcellular location">
    <subcellularLocation>
        <location evidence="1">Cell membrane</location>
        <topology evidence="1">Multi-pass membrane protein</topology>
    </subcellularLocation>
</comment>
<reference evidence="9 10" key="1">
    <citation type="submission" date="2019-03" db="EMBL/GenBank/DDBJ databases">
        <title>Above-ground endophytic microbial communities from plants in different locations in the United States.</title>
        <authorList>
            <person name="Frank C."/>
        </authorList>
    </citation>
    <scope>NUCLEOTIDE SEQUENCE [LARGE SCALE GENOMIC DNA]</scope>
    <source>
        <strain evidence="9 10">LP_13_YM</strain>
    </source>
</reference>
<feature type="transmembrane region" description="Helical" evidence="7">
    <location>
        <begin position="15"/>
        <end position="38"/>
    </location>
</feature>